<evidence type="ECO:0000313" key="3">
    <source>
        <dbReference type="Proteomes" id="UP000177588"/>
    </source>
</evidence>
<evidence type="ECO:0000256" key="1">
    <source>
        <dbReference type="SAM" id="MobiDB-lite"/>
    </source>
</evidence>
<dbReference type="EMBL" id="MHCT01000022">
    <property type="protein sequence ID" value="OGY25769.1"/>
    <property type="molecule type" value="Genomic_DNA"/>
</dbReference>
<proteinExistence type="predicted"/>
<dbReference type="AlphaFoldDB" id="A0A1G1WDK0"/>
<feature type="compositionally biased region" description="Polar residues" evidence="1">
    <location>
        <begin position="100"/>
        <end position="111"/>
    </location>
</feature>
<sequence length="203" mass="21710">MDIWANLFGQSEGKFETLNNRLTLHEQASQEKLHSTHPHLKDLFTKHQIDLRQIRKQGVRIAAAAAVLGAFLAIPHLIGHPSVTTPKPGAGGAREVTRPVSDQSGRITPTAASVKVGTTVEQPSAGVGAPSQPVSTPSGPVDQPDQSKKGHQGHIHGRSYLAPPKEHGLHDLGLHKGQLKNPQVPEIGPHPTELDVHTKGEKT</sequence>
<comment type="caution">
    <text evidence="2">The sequence shown here is derived from an EMBL/GenBank/DDBJ whole genome shotgun (WGS) entry which is preliminary data.</text>
</comment>
<organism evidence="2 3">
    <name type="scientific">Candidatus Woykebacteria bacterium RBG_16_44_10</name>
    <dbReference type="NCBI Taxonomy" id="1802597"/>
    <lineage>
        <taxon>Bacteria</taxon>
        <taxon>Candidatus Woykeibacteriota</taxon>
    </lineage>
</organism>
<feature type="region of interest" description="Disordered" evidence="1">
    <location>
        <begin position="79"/>
        <end position="203"/>
    </location>
</feature>
<accession>A0A1G1WDK0</accession>
<feature type="compositionally biased region" description="Basic and acidic residues" evidence="1">
    <location>
        <begin position="192"/>
        <end position="203"/>
    </location>
</feature>
<protein>
    <submittedName>
        <fullName evidence="2">Uncharacterized protein</fullName>
    </submittedName>
</protein>
<reference evidence="2 3" key="1">
    <citation type="journal article" date="2016" name="Nat. Commun.">
        <title>Thousands of microbial genomes shed light on interconnected biogeochemical processes in an aquifer system.</title>
        <authorList>
            <person name="Anantharaman K."/>
            <person name="Brown C.T."/>
            <person name="Hug L.A."/>
            <person name="Sharon I."/>
            <person name="Castelle C.J."/>
            <person name="Probst A.J."/>
            <person name="Thomas B.C."/>
            <person name="Singh A."/>
            <person name="Wilkins M.J."/>
            <person name="Karaoz U."/>
            <person name="Brodie E.L."/>
            <person name="Williams K.H."/>
            <person name="Hubbard S.S."/>
            <person name="Banfield J.F."/>
        </authorList>
    </citation>
    <scope>NUCLEOTIDE SEQUENCE [LARGE SCALE GENOMIC DNA]</scope>
</reference>
<gene>
    <name evidence="2" type="ORF">A2Z24_01265</name>
</gene>
<dbReference type="Proteomes" id="UP000177588">
    <property type="component" value="Unassembled WGS sequence"/>
</dbReference>
<name>A0A1G1WDK0_9BACT</name>
<feature type="compositionally biased region" description="Basic and acidic residues" evidence="1">
    <location>
        <begin position="164"/>
        <end position="174"/>
    </location>
</feature>
<evidence type="ECO:0000313" key="2">
    <source>
        <dbReference type="EMBL" id="OGY25769.1"/>
    </source>
</evidence>